<dbReference type="Pfam" id="PF04091">
    <property type="entry name" value="Sec15_C"/>
    <property type="match status" value="1"/>
</dbReference>
<organism evidence="9 10">
    <name type="scientific">Glossina palpalis gambiensis</name>
    <dbReference type="NCBI Taxonomy" id="67801"/>
    <lineage>
        <taxon>Eukaryota</taxon>
        <taxon>Metazoa</taxon>
        <taxon>Ecdysozoa</taxon>
        <taxon>Arthropoda</taxon>
        <taxon>Hexapoda</taxon>
        <taxon>Insecta</taxon>
        <taxon>Pterygota</taxon>
        <taxon>Neoptera</taxon>
        <taxon>Endopterygota</taxon>
        <taxon>Diptera</taxon>
        <taxon>Brachycera</taxon>
        <taxon>Muscomorpha</taxon>
        <taxon>Hippoboscoidea</taxon>
        <taxon>Glossinidae</taxon>
        <taxon>Glossina</taxon>
    </lineage>
</organism>
<protein>
    <recommendedName>
        <fullName evidence="6">Exocyst complex component</fullName>
    </recommendedName>
</protein>
<dbReference type="InterPro" id="IPR042045">
    <property type="entry name" value="EXOC6/Sec15_C_dom1"/>
</dbReference>
<dbReference type="Proteomes" id="UP000092460">
    <property type="component" value="Unassembled WGS sequence"/>
</dbReference>
<comment type="similarity">
    <text evidence="2 6">Belongs to the SEC15 family.</text>
</comment>
<dbReference type="InterPro" id="IPR048359">
    <property type="entry name" value="EXOC6_Sec15_N"/>
</dbReference>
<keyword evidence="3 6" id="KW-0813">Transport</keyword>
<reference evidence="9" key="2">
    <citation type="submission" date="2020-05" db="UniProtKB">
        <authorList>
            <consortium name="EnsemblMetazoa"/>
        </authorList>
    </citation>
    <scope>IDENTIFICATION</scope>
    <source>
        <strain evidence="9">IAEA</strain>
    </source>
</reference>
<keyword evidence="5" id="KW-0175">Coiled coil</keyword>
<dbReference type="VEuPathDB" id="VectorBase:GPPI033169"/>
<keyword evidence="10" id="KW-1185">Reference proteome</keyword>
<evidence type="ECO:0000256" key="5">
    <source>
        <dbReference type="ARBA" id="ARBA00023054"/>
    </source>
</evidence>
<comment type="function">
    <text evidence="1 6">Component of the exocyst complex involved in the docking of exocytic vesicles with fusion sites on the plasma membrane.</text>
</comment>
<sequence>MSKVTVQDIEAVDDYWGPTFRSILEGENTDAISEQLEMRVRSHDKEIERICNLSYQGFIDSIQELLQVRTQAQQLAQEVQTMDKSLQLVSAALIQQGNDLVKARQIESNLASAIEALKECLPALECYIKFCQQASNKQYYQSLRTLEILETQHLPKLRSYRFVTQMRLAIPVIKENIRRSAEADFREFLENIRRFSPRIGKEAIDHTKKLQKRDINTIIEDHKKALKNRSSAGDENNLSAQDLIDFSPIYRCLHIYSVLGQREYFEKDYRQQRRDQAKLVLQPPPGMHDNLEAYKLYICAIVGFFVVEDHVKNTAGDVVTSSYLEELWSSSLSKFVNEISMSSSSCTDPNILLRIKNLIMLSINTFKCYGYTVNVLWELLHNMRDHYNEVLLQRWVHVFRDILDKEQFLPMLVENQEEYEAIIERFPFHSEQLESTAFPKKFPFSRMVPEVYHQAKEFMYACMKFAEDLTLSSNEVAAMVRKAANLLLTRSFSGCLSVVFRNPSVALPQLIQIIVDTQYLEKASPFLDEFVGHMTNTCNTVSGVTQTTSAMFHVARQDAEKQVSVRICSKIDEFFELSEYDWLLVEPPGKASVFITDMISYLSSTLESFASKLPTIAQAACRRTCEHMAEKIYAILFDDEVKQISNGALQQINLDLMQCECFAESEPVPGIKEGELSKYFLKCRQLLDLLTMEEWATYLHDYGNKENRYHLVHPQSIIIILEKIREADKKTMFSVLRKNDKKKLLETVLKQLKHLAERQS</sequence>
<name>A0A1B0BKM5_9MUSC</name>
<dbReference type="InterPro" id="IPR007225">
    <property type="entry name" value="EXOC6/Sec15"/>
</dbReference>
<dbReference type="STRING" id="67801.A0A1B0BKM5"/>
<dbReference type="GO" id="GO:0016020">
    <property type="term" value="C:membrane"/>
    <property type="evidence" value="ECO:0007669"/>
    <property type="project" value="TreeGrafter"/>
</dbReference>
<dbReference type="FunFam" id="1.10.357.30:FF:000003">
    <property type="entry name" value="Exocyst complex component"/>
    <property type="match status" value="1"/>
</dbReference>
<dbReference type="GO" id="GO:0006886">
    <property type="term" value="P:intracellular protein transport"/>
    <property type="evidence" value="ECO:0007669"/>
    <property type="project" value="InterPro"/>
</dbReference>
<proteinExistence type="inferred from homology"/>
<feature type="domain" description="Exocyst complex subunit EXOC6/Sec15 C-terminal" evidence="7">
    <location>
        <begin position="376"/>
        <end position="723"/>
    </location>
</feature>
<evidence type="ECO:0000256" key="2">
    <source>
        <dbReference type="ARBA" id="ARBA00007944"/>
    </source>
</evidence>
<dbReference type="Gene3D" id="1.10.357.30">
    <property type="entry name" value="Exocyst complex subunit Sec15 C-terminal domain, N-terminal subdomain"/>
    <property type="match status" value="1"/>
</dbReference>
<dbReference type="Gene3D" id="1.20.58.670">
    <property type="entry name" value="Dsl1p vesicle tethering complex, Tip20p subunit, domain D"/>
    <property type="match status" value="1"/>
</dbReference>
<dbReference type="InterPro" id="IPR042044">
    <property type="entry name" value="EXOC6PINT-1/Sec15/Tip20_C_dom2"/>
</dbReference>
<keyword evidence="4 6" id="KW-0268">Exocytosis</keyword>
<reference evidence="10" key="1">
    <citation type="submission" date="2015-01" db="EMBL/GenBank/DDBJ databases">
        <authorList>
            <person name="Aksoy S."/>
            <person name="Warren W."/>
            <person name="Wilson R.K."/>
        </authorList>
    </citation>
    <scope>NUCLEOTIDE SEQUENCE [LARGE SCALE GENOMIC DNA]</scope>
    <source>
        <strain evidence="10">IAEA</strain>
    </source>
</reference>
<dbReference type="PIRSF" id="PIRSF025007">
    <property type="entry name" value="Sec15"/>
    <property type="match status" value="1"/>
</dbReference>
<evidence type="ECO:0000256" key="3">
    <source>
        <dbReference type="ARBA" id="ARBA00022448"/>
    </source>
</evidence>
<dbReference type="PANTHER" id="PTHR12702:SF0">
    <property type="entry name" value="EXOCYST COMPLEX COMPONENT 6"/>
    <property type="match status" value="1"/>
</dbReference>
<evidence type="ECO:0000313" key="9">
    <source>
        <dbReference type="EnsemblMetazoa" id="GPPI033169-PA"/>
    </source>
</evidence>
<evidence type="ECO:0000313" key="10">
    <source>
        <dbReference type="Proteomes" id="UP000092460"/>
    </source>
</evidence>
<dbReference type="FunFam" id="1.20.58.670:FF:000002">
    <property type="entry name" value="Exocyst complex component"/>
    <property type="match status" value="1"/>
</dbReference>
<dbReference type="GO" id="GO:0090522">
    <property type="term" value="P:vesicle tethering involved in exocytosis"/>
    <property type="evidence" value="ECO:0007669"/>
    <property type="project" value="UniProtKB-UniRule"/>
</dbReference>
<evidence type="ECO:0000256" key="1">
    <source>
        <dbReference type="ARBA" id="ARBA00002660"/>
    </source>
</evidence>
<feature type="domain" description="Exocyst complex component EXOC6/Sec15 N-terminal" evidence="8">
    <location>
        <begin position="35"/>
        <end position="203"/>
    </location>
</feature>
<dbReference type="AlphaFoldDB" id="A0A1B0BKM5"/>
<evidence type="ECO:0000256" key="6">
    <source>
        <dbReference type="PIRNR" id="PIRNR025007"/>
    </source>
</evidence>
<evidence type="ECO:0000259" key="8">
    <source>
        <dbReference type="Pfam" id="PF20651"/>
    </source>
</evidence>
<dbReference type="Pfam" id="PF20651">
    <property type="entry name" value="EXOC6_Sec15_N"/>
    <property type="match status" value="1"/>
</dbReference>
<dbReference type="PANTHER" id="PTHR12702">
    <property type="entry name" value="SEC15"/>
    <property type="match status" value="1"/>
</dbReference>
<dbReference type="EnsemblMetazoa" id="GPPI033169-RA">
    <property type="protein sequence ID" value="GPPI033169-PA"/>
    <property type="gene ID" value="GPPI033169"/>
</dbReference>
<dbReference type="InterPro" id="IPR046361">
    <property type="entry name" value="EXOC6/Sec15_C"/>
</dbReference>
<accession>A0A1B0BKM5</accession>
<evidence type="ECO:0000259" key="7">
    <source>
        <dbReference type="Pfam" id="PF04091"/>
    </source>
</evidence>
<dbReference type="GO" id="GO:0006893">
    <property type="term" value="P:Golgi to plasma membrane transport"/>
    <property type="evidence" value="ECO:0007669"/>
    <property type="project" value="TreeGrafter"/>
</dbReference>
<dbReference type="EMBL" id="JXJN01015978">
    <property type="status" value="NOT_ANNOTATED_CDS"/>
    <property type="molecule type" value="Genomic_DNA"/>
</dbReference>
<evidence type="ECO:0000256" key="4">
    <source>
        <dbReference type="ARBA" id="ARBA00022483"/>
    </source>
</evidence>
<dbReference type="GO" id="GO:0000145">
    <property type="term" value="C:exocyst"/>
    <property type="evidence" value="ECO:0007669"/>
    <property type="project" value="UniProtKB-UniRule"/>
</dbReference>